<evidence type="ECO:0000256" key="12">
    <source>
        <dbReference type="ARBA" id="ARBA00023180"/>
    </source>
</evidence>
<dbReference type="GO" id="GO:0009506">
    <property type="term" value="C:plasmodesma"/>
    <property type="evidence" value="ECO:0007669"/>
    <property type="project" value="UniProtKB-ARBA"/>
</dbReference>
<evidence type="ECO:0000313" key="22">
    <source>
        <dbReference type="Proteomes" id="UP000006548"/>
    </source>
</evidence>
<reference evidence="21 22" key="1">
    <citation type="journal article" date="1999" name="Nature">
        <title>Sequence and analysis of chromosome 4 of the plant Arabidopsis thaliana.</title>
        <authorList>
            <consortium name="EU"/>
            <consortium name="CSHL and WU Arabidopsis Sequencing Project"/>
            <person name="Mayer K."/>
            <person name="Schuller C."/>
            <person name="Wambutt R."/>
            <person name="Murphy G."/>
            <person name="Volckaert G."/>
            <person name="Pohl T."/>
            <person name="Dusterhoft A."/>
            <person name="Stiekema W."/>
            <person name="Entian K.D."/>
            <person name="Terryn N."/>
            <person name="Harris B."/>
            <person name="Ansorge W."/>
            <person name="Brandt P."/>
            <person name="Grivell L."/>
            <person name="Rieger M."/>
            <person name="Weichselgartner M."/>
            <person name="de Simone V."/>
            <person name="Obermaier B."/>
            <person name="Mache R."/>
            <person name="Muller M."/>
            <person name="Kreis M."/>
            <person name="Delseny M."/>
            <person name="Puigdomenech P."/>
            <person name="Watson M."/>
            <person name="Schmidtheini T."/>
            <person name="Reichert B."/>
            <person name="Portatelle D."/>
            <person name="Perez-Alonso M."/>
            <person name="Boutry M."/>
            <person name="Bancroft I."/>
            <person name="Vos P."/>
            <person name="Hoheisel J."/>
            <person name="Zimmermann W."/>
            <person name="Wedler H."/>
            <person name="Ridley P."/>
            <person name="Langham S.A."/>
            <person name="McCullagh B."/>
            <person name="Bilham L."/>
            <person name="Robben J."/>
            <person name="Van der Schueren J."/>
            <person name="Grymonprez B."/>
            <person name="Chuang Y.J."/>
            <person name="Vandenbussche F."/>
            <person name="Braeken M."/>
            <person name="Weltjens I."/>
            <person name="Voet M."/>
            <person name="Bastiaens I."/>
            <person name="Aert R."/>
            <person name="Defoor E."/>
            <person name="Weitzenegger T."/>
            <person name="Bothe G."/>
            <person name="Ramsperger U."/>
            <person name="Hilbert H."/>
            <person name="Braun M."/>
            <person name="Holzer E."/>
            <person name="Brandt A."/>
            <person name="Peters S."/>
            <person name="van Staveren M."/>
            <person name="Dirske W."/>
            <person name="Mooijman P."/>
            <person name="Klein Lankhorst R."/>
            <person name="Rose M."/>
            <person name="Hauf J."/>
            <person name="Kotter P."/>
            <person name="Berneiser S."/>
            <person name="Hempel S."/>
            <person name="Feldpausch M."/>
            <person name="Lamberth S."/>
            <person name="Van den Daele H."/>
            <person name="De Keyser A."/>
            <person name="Buysshaert C."/>
            <person name="Gielen J."/>
            <person name="Villarroel R."/>
            <person name="De Clercq R."/>
            <person name="Van Montagu M."/>
            <person name="Rogers J."/>
            <person name="Cronin A."/>
            <person name="Quail M."/>
            <person name="Bray-Allen S."/>
            <person name="Clark L."/>
            <person name="Doggett J."/>
            <person name="Hall S."/>
            <person name="Kay M."/>
            <person name="Lennard N."/>
            <person name="McLay K."/>
            <person name="Mayes R."/>
            <person name="Pettett A."/>
            <person name="Rajandream M.A."/>
            <person name="Lyne M."/>
            <person name="Benes V."/>
            <person name="Rechmann S."/>
            <person name="Borkova D."/>
            <person name="Blocker H."/>
            <person name="Scharfe M."/>
            <person name="Grimm M."/>
            <person name="Lohnert T.H."/>
            <person name="Dose S."/>
            <person name="de Haan M."/>
            <person name="Maarse A."/>
            <person name="Schafer M."/>
            <person name="Muller-Auer S."/>
            <person name="Gabel C."/>
            <person name="Fuchs M."/>
            <person name="Fartmann B."/>
            <person name="Granderath K."/>
            <person name="Dauner D."/>
            <person name="Herzl A."/>
            <person name="Neumann S."/>
            <person name="Argiriou A."/>
            <person name="Vitale D."/>
            <person name="Liguori R."/>
            <person name="Piravandi E."/>
            <person name="Massenet O."/>
            <person name="Quigley F."/>
            <person name="Clabauld G."/>
            <person name="Mundlein A."/>
            <person name="Felber R."/>
            <person name="Schnabl S."/>
            <person name="Hiller R."/>
            <person name="Schmidt W."/>
            <person name="Lecharny A."/>
            <person name="Aubourg S."/>
            <person name="Chefdor F."/>
            <person name="Cooke R."/>
            <person name="Berger C."/>
            <person name="Montfort A."/>
            <person name="Casacuberta E."/>
            <person name="Gibbons T."/>
            <person name="Weber N."/>
            <person name="Vandenbol M."/>
            <person name="Bargues M."/>
            <person name="Terol J."/>
            <person name="Torres A."/>
            <person name="Perez-Perez A."/>
            <person name="Purnelle B."/>
            <person name="Bent E."/>
            <person name="Johnson S."/>
            <person name="Tacon D."/>
            <person name="Jesse T."/>
            <person name="Heijnen L."/>
            <person name="Schwarz S."/>
            <person name="Scholler P."/>
            <person name="Heber S."/>
            <person name="Francs P."/>
            <person name="Bielke C."/>
            <person name="Frishman D."/>
            <person name="Haase D."/>
            <person name="Lemcke K."/>
            <person name="Mewes H.W."/>
            <person name="Stocker S."/>
            <person name="Zaccaria P."/>
            <person name="Bevan M."/>
            <person name="Wilson R.K."/>
            <person name="de la Bastide M."/>
            <person name="Habermann K."/>
            <person name="Parnell L."/>
            <person name="Dedhia N."/>
            <person name="Gnoj L."/>
            <person name="Schutz K."/>
            <person name="Huang E."/>
            <person name="Spiegel L."/>
            <person name="Sehkon M."/>
            <person name="Murray J."/>
            <person name="Sheet P."/>
            <person name="Cordes M."/>
            <person name="Abu-Threideh J."/>
            <person name="Stoneking T."/>
            <person name="Kalicki J."/>
            <person name="Graves T."/>
            <person name="Harmon G."/>
            <person name="Edwards J."/>
            <person name="Latreille P."/>
            <person name="Courtney L."/>
            <person name="Cloud J."/>
            <person name="Abbott A."/>
            <person name="Scott K."/>
            <person name="Johnson D."/>
            <person name="Minx P."/>
            <person name="Bentley D."/>
            <person name="Fulton B."/>
            <person name="Miller N."/>
            <person name="Greco T."/>
            <person name="Kemp K."/>
            <person name="Kramer J."/>
            <person name="Fulton L."/>
            <person name="Mardis E."/>
            <person name="Dante M."/>
            <person name="Pepin K."/>
            <person name="Hillier L."/>
            <person name="Nelson J."/>
            <person name="Spieth J."/>
            <person name="Ryan E."/>
            <person name="Andrews S."/>
            <person name="Geisel C."/>
            <person name="Layman D."/>
            <person name="Du H."/>
            <person name="Ali J."/>
            <person name="Berghoff A."/>
            <person name="Jones K."/>
            <person name="Drone K."/>
            <person name="Cotton M."/>
            <person name="Joshu C."/>
            <person name="Antonoiu B."/>
            <person name="Zidanic M."/>
            <person name="Strong C."/>
            <person name="Sun H."/>
            <person name="Lamar B."/>
            <person name="Yordan C."/>
            <person name="Ma P."/>
            <person name="Zhong J."/>
            <person name="Preston R."/>
            <person name="Vil D."/>
            <person name="Shekher M."/>
            <person name="Matero A."/>
            <person name="Shah R."/>
            <person name="Swaby I.K."/>
            <person name="O'Shaughnessy A."/>
            <person name="Rodriguez M."/>
            <person name="Hoffmann J."/>
            <person name="Till S."/>
            <person name="Granat S."/>
            <person name="Shohdy N."/>
            <person name="Hasegawa A."/>
            <person name="Hameed A."/>
            <person name="Lodhi M."/>
            <person name="Johnson A."/>
            <person name="Chen E."/>
            <person name="Marra M."/>
            <person name="Martienssen R."/>
            <person name="McCombie W.R."/>
        </authorList>
    </citation>
    <scope>NUCLEOTIDE SEQUENCE [LARGE SCALE GENOMIC DNA]</scope>
    <source>
        <strain evidence="22">cv. Columbia</strain>
    </source>
</reference>
<dbReference type="InterPro" id="IPR000490">
    <property type="entry name" value="Glyco_hydro_17"/>
</dbReference>
<dbReference type="InterPro" id="IPR044965">
    <property type="entry name" value="Glyco_hydro_17_plant"/>
</dbReference>
<evidence type="ECO:0000256" key="3">
    <source>
        <dbReference type="ARBA" id="ARBA00008773"/>
    </source>
</evidence>
<sequence length="544" mass="58740">MGQRLNLVFWIFVSILAFLSMSLHSNPLLDFGMASKIGICYGRNADNLPSPNRVSELIQHLNIKFVRIYDANIDVLKAFANTGIELMIGVPNADLLAFAQFQSNVDTWLSNNILPYYPSTKITSISVGLEVTEAPDNATGLVLPAMRNIHTALKKSGLDKKIKISSSHSLAILSRSFPPSSASFSKKHSAFLKPMLEFLVENESPFMIDLYPYYAYRDSTEKVPLEYALFESSSQVVDPATGLLYSNMFDAQLDAIYFALTAMSFKTVKVMVTESGWPSKGSPKETAATPENALAYNTNLIRHVIGDPGTPAKPGEEIDVYLFSLFNENRKPGIESERNWGMFYANGTNVYALDFTGENTTPVSPTNSTTGTSPSPSSSPIINGNSTVTIGGGGGGGTKKWCIASSQASVTELQTALDWACGPGNVDCSAVQPDQPCFEPDTVLSHASYAFNTYYQQSGASSIDCSFNGASVEVDKDPSYGNCLYMIAPATDGFNRTMAGNITGNITAIDSPLASPSSTNEAFRQMVVAVSVLLPCFVVCSSIW</sequence>
<keyword evidence="9" id="KW-0611">Plant defense</keyword>
<proteinExistence type="evidence at protein level"/>
<dbReference type="InterPro" id="IPR017853">
    <property type="entry name" value="GH"/>
</dbReference>
<feature type="signal peptide" evidence="18">
    <location>
        <begin position="1"/>
        <end position="25"/>
    </location>
</feature>
<dbReference type="Araport" id="AT4G29360"/>
<dbReference type="GO" id="GO:0098552">
    <property type="term" value="C:side of membrane"/>
    <property type="evidence" value="ECO:0007669"/>
    <property type="project" value="UniProtKB-KW"/>
</dbReference>
<evidence type="ECO:0000256" key="13">
    <source>
        <dbReference type="ARBA" id="ARBA00023288"/>
    </source>
</evidence>
<evidence type="ECO:0000256" key="1">
    <source>
        <dbReference type="ARBA" id="ARBA00000382"/>
    </source>
</evidence>
<keyword evidence="13" id="KW-0449">Lipoprotein</keyword>
<dbReference type="Proteomes" id="UP000006548">
    <property type="component" value="Chromosome 4"/>
</dbReference>
<dbReference type="GO" id="GO:0005975">
    <property type="term" value="P:carbohydrate metabolic process"/>
    <property type="evidence" value="ECO:0007669"/>
    <property type="project" value="InterPro"/>
</dbReference>
<organism evidence="21 22">
    <name type="scientific">Arabidopsis thaliana</name>
    <name type="common">Mouse-ear cress</name>
    <dbReference type="NCBI Taxonomy" id="3702"/>
    <lineage>
        <taxon>Eukaryota</taxon>
        <taxon>Viridiplantae</taxon>
        <taxon>Streptophyta</taxon>
        <taxon>Embryophyta</taxon>
        <taxon>Tracheophyta</taxon>
        <taxon>Spermatophyta</taxon>
        <taxon>Magnoliopsida</taxon>
        <taxon>eudicotyledons</taxon>
        <taxon>Gunneridae</taxon>
        <taxon>Pentapetalae</taxon>
        <taxon>rosids</taxon>
        <taxon>malvids</taxon>
        <taxon>Brassicales</taxon>
        <taxon>Brassicaceae</taxon>
        <taxon>Camelineae</taxon>
        <taxon>Arabidopsis</taxon>
    </lineage>
</organism>
<dbReference type="SUPFAM" id="SSF51445">
    <property type="entry name" value="(Trans)glycosidases"/>
    <property type="match status" value="1"/>
</dbReference>
<dbReference type="InterPro" id="IPR012946">
    <property type="entry name" value="X8"/>
</dbReference>
<keyword evidence="11" id="KW-1015">Disulfide bond</keyword>
<evidence type="ECO:0000256" key="17">
    <source>
        <dbReference type="SAM" id="MobiDB-lite"/>
    </source>
</evidence>
<dbReference type="Pfam" id="PF07983">
    <property type="entry name" value="X8"/>
    <property type="match status" value="1"/>
</dbReference>
<keyword evidence="12" id="KW-0325">Glycoprotein</keyword>
<dbReference type="Pfam" id="PF00332">
    <property type="entry name" value="Glyco_hydro_17"/>
    <property type="match status" value="1"/>
</dbReference>
<dbReference type="EMBL" id="CP002687">
    <property type="protein sequence ID" value="AEE85621.2"/>
    <property type="molecule type" value="Genomic_DNA"/>
</dbReference>
<evidence type="ECO:0000313" key="21">
    <source>
        <dbReference type="EMBL" id="AEE85621.2"/>
    </source>
</evidence>
<dbReference type="ProteomicsDB" id="197951"/>
<evidence type="ECO:0000259" key="19">
    <source>
        <dbReference type="SMART" id="SM00768"/>
    </source>
</evidence>
<comment type="catalytic activity">
    <reaction evidence="1">
        <text>Hydrolysis of (1-&gt;3)-beta-D-glucosidic linkages in (1-&gt;3)-beta-D-glucans.</text>
        <dbReference type="EC" id="3.2.1.39"/>
    </reaction>
</comment>
<evidence type="ECO:0000256" key="15">
    <source>
        <dbReference type="RuleBase" id="RU004335"/>
    </source>
</evidence>
<gene>
    <name evidence="20 21" type="ordered locus">At4g29360</name>
    <name evidence="21" type="ORF">F17A13.180</name>
    <name evidence="21" type="ORF">F17A13_180</name>
</gene>
<evidence type="ECO:0007829" key="24">
    <source>
        <dbReference type="ProteomicsDB" id="F4JMY6"/>
    </source>
</evidence>
<feature type="domain" description="X8" evidence="19">
    <location>
        <begin position="400"/>
        <end position="485"/>
    </location>
</feature>
<evidence type="ECO:0007829" key="23">
    <source>
        <dbReference type="PeptideAtlas" id="F4JMY6"/>
    </source>
</evidence>
<keyword evidence="23 24" id="KW-1267">Proteomics identification</keyword>
<evidence type="ECO:0000256" key="5">
    <source>
        <dbReference type="ARBA" id="ARBA00022475"/>
    </source>
</evidence>
<dbReference type="ExpressionAtlas" id="F4JMY6">
    <property type="expression patterns" value="baseline and differential"/>
</dbReference>
<evidence type="ECO:0000256" key="8">
    <source>
        <dbReference type="ARBA" id="ARBA00022801"/>
    </source>
</evidence>
<reference evidence="22" key="2">
    <citation type="journal article" date="2017" name="Plant J.">
        <title>Araport11: a complete reannotation of the Arabidopsis thaliana reference genome.</title>
        <authorList>
            <person name="Cheng C.Y."/>
            <person name="Krishnakumar V."/>
            <person name="Chan A.P."/>
            <person name="Thibaud-Nissen F."/>
            <person name="Schobel S."/>
            <person name="Town C.D."/>
        </authorList>
    </citation>
    <scope>GENOME REANNOTATION</scope>
    <source>
        <strain evidence="22">cv. Columbia</strain>
    </source>
</reference>
<dbReference type="EC" id="3.2.1.39" evidence="4"/>
<dbReference type="AlphaFoldDB" id="F4JMY6"/>
<keyword evidence="10" id="KW-0472">Membrane</keyword>
<feature type="compositionally biased region" description="Low complexity" evidence="17">
    <location>
        <begin position="359"/>
        <end position="387"/>
    </location>
</feature>
<evidence type="ECO:0000313" key="20">
    <source>
        <dbReference type="Araport" id="AT4G29360"/>
    </source>
</evidence>
<evidence type="ECO:0000256" key="7">
    <source>
        <dbReference type="ARBA" id="ARBA00022729"/>
    </source>
</evidence>
<dbReference type="PANTHER" id="PTHR32227">
    <property type="entry name" value="GLUCAN ENDO-1,3-BETA-GLUCOSIDASE BG1-RELATED-RELATED"/>
    <property type="match status" value="1"/>
</dbReference>
<dbReference type="HOGENOM" id="CLU_024953_3_3_1"/>
<keyword evidence="8 16" id="KW-0378">Hydrolase</keyword>
<keyword evidence="7 18" id="KW-0732">Signal</keyword>
<keyword evidence="5" id="KW-1003">Cell membrane</keyword>
<evidence type="ECO:0000256" key="4">
    <source>
        <dbReference type="ARBA" id="ARBA00012780"/>
    </source>
</evidence>
<dbReference type="PROSITE" id="PS00587">
    <property type="entry name" value="GLYCOSYL_HYDROL_F17"/>
    <property type="match status" value="1"/>
</dbReference>
<feature type="chain" id="PRO_5010259455" description="glucan endo-1,3-beta-D-glucosidase" evidence="18">
    <location>
        <begin position="26"/>
        <end position="544"/>
    </location>
</feature>
<evidence type="ECO:0000256" key="11">
    <source>
        <dbReference type="ARBA" id="ARBA00023157"/>
    </source>
</evidence>
<dbReference type="GO" id="GO:0042973">
    <property type="term" value="F:glucan endo-1,3-beta-D-glucosidase activity"/>
    <property type="evidence" value="ECO:0007669"/>
    <property type="project" value="UniProtKB-EC"/>
</dbReference>
<evidence type="ECO:0000256" key="18">
    <source>
        <dbReference type="SAM" id="SignalP"/>
    </source>
</evidence>
<dbReference type="SMR" id="F4JMY6"/>
<dbReference type="FunFam" id="1.20.58.1040:FF:000001">
    <property type="entry name" value="Glucan endo-1,3-beta-glucosidase 4"/>
    <property type="match status" value="1"/>
</dbReference>
<dbReference type="Gene3D" id="1.20.58.1040">
    <property type="match status" value="1"/>
</dbReference>
<feature type="region of interest" description="Disordered" evidence="17">
    <location>
        <begin position="358"/>
        <end position="389"/>
    </location>
</feature>
<keyword evidence="14 16" id="KW-0326">Glycosidase</keyword>
<evidence type="ECO:0000256" key="9">
    <source>
        <dbReference type="ARBA" id="ARBA00022821"/>
    </source>
</evidence>
<dbReference type="Gene3D" id="3.20.20.80">
    <property type="entry name" value="Glycosidases"/>
    <property type="match status" value="1"/>
</dbReference>
<keyword evidence="6" id="KW-0336">GPI-anchor</keyword>
<dbReference type="SMART" id="SM00768">
    <property type="entry name" value="X8"/>
    <property type="match status" value="1"/>
</dbReference>
<comment type="subcellular location">
    <subcellularLocation>
        <location evidence="2">Cell membrane</location>
        <topology evidence="2">Lipid-anchor</topology>
        <topology evidence="2">GPI-anchor</topology>
    </subcellularLocation>
</comment>
<evidence type="ECO:0000256" key="16">
    <source>
        <dbReference type="RuleBase" id="RU004336"/>
    </source>
</evidence>
<evidence type="ECO:0000256" key="10">
    <source>
        <dbReference type="ARBA" id="ARBA00023136"/>
    </source>
</evidence>
<keyword evidence="22" id="KW-1185">Reference proteome</keyword>
<dbReference type="GO" id="GO:0005886">
    <property type="term" value="C:plasma membrane"/>
    <property type="evidence" value="ECO:0007669"/>
    <property type="project" value="UniProtKB-SubCell"/>
</dbReference>
<dbReference type="GO" id="GO:0006952">
    <property type="term" value="P:defense response"/>
    <property type="evidence" value="ECO:0007669"/>
    <property type="project" value="UniProtKB-KW"/>
</dbReference>
<dbReference type="GeneID" id="829057"/>
<evidence type="ECO:0000256" key="14">
    <source>
        <dbReference type="ARBA" id="ARBA00023295"/>
    </source>
</evidence>
<accession>F4JMY6</accession>
<protein>
    <recommendedName>
        <fullName evidence="4">glucan endo-1,3-beta-D-glucosidase</fullName>
        <ecNumber evidence="4">3.2.1.39</ecNumber>
    </recommendedName>
</protein>
<evidence type="ECO:0000256" key="6">
    <source>
        <dbReference type="ARBA" id="ARBA00022622"/>
    </source>
</evidence>
<comment type="similarity">
    <text evidence="3 15">Belongs to the glycosyl hydrolase 17 family.</text>
</comment>
<evidence type="ECO:0000256" key="2">
    <source>
        <dbReference type="ARBA" id="ARBA00004609"/>
    </source>
</evidence>
<dbReference type="TAIR" id="AT4G29360"/>
<name>F4JMY6_ARATH</name>
<dbReference type="FunFam" id="3.20.20.80:FF:000002">
    <property type="entry name" value="Glucan endo-1,3-beta-glucosidase 3"/>
    <property type="match status" value="1"/>
</dbReference>